<keyword evidence="2" id="KW-1133">Transmembrane helix</keyword>
<organism evidence="3 4">
    <name type="scientific">Amycolatopsis echigonensis</name>
    <dbReference type="NCBI Taxonomy" id="2576905"/>
    <lineage>
        <taxon>Bacteria</taxon>
        <taxon>Bacillati</taxon>
        <taxon>Actinomycetota</taxon>
        <taxon>Actinomycetes</taxon>
        <taxon>Pseudonocardiales</taxon>
        <taxon>Pseudonocardiaceae</taxon>
        <taxon>Amycolatopsis</taxon>
    </lineage>
</organism>
<evidence type="ECO:0000313" key="3">
    <source>
        <dbReference type="EMBL" id="PKV92228.1"/>
    </source>
</evidence>
<keyword evidence="2" id="KW-0472">Membrane</keyword>
<dbReference type="AlphaFoldDB" id="A0A2N3WEC5"/>
<evidence type="ECO:0000256" key="2">
    <source>
        <dbReference type="SAM" id="Phobius"/>
    </source>
</evidence>
<evidence type="ECO:0000313" key="4">
    <source>
        <dbReference type="Proteomes" id="UP000233750"/>
    </source>
</evidence>
<keyword evidence="4" id="KW-1185">Reference proteome</keyword>
<dbReference type="EMBL" id="PJMY01000003">
    <property type="protein sequence ID" value="PKV92228.1"/>
    <property type="molecule type" value="Genomic_DNA"/>
</dbReference>
<gene>
    <name evidence="3" type="ORF">ATK30_3024</name>
</gene>
<evidence type="ECO:0000256" key="1">
    <source>
        <dbReference type="SAM" id="Coils"/>
    </source>
</evidence>
<accession>A0A2N3WEC5</accession>
<sequence>MSDETVRLSVVGKVVRRRWRALLLLAVVGAGVGAGASAVLSPGYEAQASVLLQGPRQPDELLTEAQVATSSVVLDRASAALGLGIRGTDLQKSVAASVAQGNVVTITAKGSSPERSQQLADQVASEFVKYSTQLLGNSADQAAQLAQQQKEALRQQITQTNQRILDLSKAVENGDTVEGVQARTTLQGLRTALEQAVNNLNAADAATGAGNMVVLGPSERPSSPSAPTFPQLTAGGAVLFFVLGILAYLFGARTDRRPRGEGEIGAALGAPVLASVDIPAASEASAKWWRKAVGNDRPWNLPELPASADDAAREVRYRRVLARLGADRDGVLRLLILVPKGDASARKVAEQFADTARGDRLRVEVSVADIEVIPGAQPIVPDGTAGVLVVVSLGSRNAWELVSIAEACSDAGHEILGAVLAREVHFAGGPKRKPVAKQRAGELAGAR</sequence>
<dbReference type="PANTHER" id="PTHR32309:SF31">
    <property type="entry name" value="CAPSULAR EXOPOLYSACCHARIDE FAMILY"/>
    <property type="match status" value="1"/>
</dbReference>
<feature type="transmembrane region" description="Helical" evidence="2">
    <location>
        <begin position="229"/>
        <end position="250"/>
    </location>
</feature>
<dbReference type="Proteomes" id="UP000233750">
    <property type="component" value="Unassembled WGS sequence"/>
</dbReference>
<keyword evidence="2" id="KW-0812">Transmembrane</keyword>
<protein>
    <submittedName>
        <fullName evidence="3">Subunit length determinant protein</fullName>
    </submittedName>
</protein>
<dbReference type="OrthoDB" id="4328186at2"/>
<feature type="transmembrane region" description="Helical" evidence="2">
    <location>
        <begin position="21"/>
        <end position="40"/>
    </location>
</feature>
<comment type="caution">
    <text evidence="3">The sequence shown here is derived from an EMBL/GenBank/DDBJ whole genome shotgun (WGS) entry which is preliminary data.</text>
</comment>
<reference evidence="3 4" key="1">
    <citation type="submission" date="2017-12" db="EMBL/GenBank/DDBJ databases">
        <title>Sequencing the genomes of 1000 Actinobacteria strains.</title>
        <authorList>
            <person name="Klenk H.-P."/>
        </authorList>
    </citation>
    <scope>NUCLEOTIDE SEQUENCE [LARGE SCALE GENOMIC DNA]</scope>
    <source>
        <strain evidence="3 4">DSM 45165</strain>
    </source>
</reference>
<feature type="coiled-coil region" evidence="1">
    <location>
        <begin position="143"/>
        <end position="206"/>
    </location>
</feature>
<dbReference type="InterPro" id="IPR050445">
    <property type="entry name" value="Bact_polysacc_biosynth/exp"/>
</dbReference>
<name>A0A2N3WEC5_9PSEU</name>
<proteinExistence type="predicted"/>
<dbReference type="PANTHER" id="PTHR32309">
    <property type="entry name" value="TYROSINE-PROTEIN KINASE"/>
    <property type="match status" value="1"/>
</dbReference>
<keyword evidence="1" id="KW-0175">Coiled coil</keyword>
<dbReference type="RefSeq" id="WP_158242470.1">
    <property type="nucleotide sequence ID" value="NZ_PJMY01000003.1"/>
</dbReference>